<dbReference type="OrthoDB" id="9804333at2"/>
<dbReference type="Pfam" id="PF02811">
    <property type="entry name" value="PHP"/>
    <property type="match status" value="1"/>
</dbReference>
<name>A0A401IEN2_APHSA</name>
<dbReference type="AlphaFoldDB" id="A0A401IEN2"/>
<sequence>MIVSISTQSSAQDTQTLKRVWQTLHRESCPYDYNFHMHTLHSDGRLKPEELIQQAITIGLKGMAITDHHSLNGYRVAQKWIDDIGQTSPQTPLPHLWTGIEITSLLLDIEVHILGYGFDPNHPIIQPYLTGNSPKGTQALAEQVIKALHQAGGLTVLAHPCRYHRSAVELIPAIADLGIDGIETFYAYSNPKPWKASLKETEQMLTLSQFYGLFNTCGTDTHGVNLLQRI</sequence>
<evidence type="ECO:0000259" key="1">
    <source>
        <dbReference type="SMART" id="SM00481"/>
    </source>
</evidence>
<dbReference type="Gene3D" id="3.20.20.140">
    <property type="entry name" value="Metal-dependent hydrolases"/>
    <property type="match status" value="1"/>
</dbReference>
<organism evidence="2 3">
    <name type="scientific">Aphanothece sacrum FPU1</name>
    <dbReference type="NCBI Taxonomy" id="1920663"/>
    <lineage>
        <taxon>Bacteria</taxon>
        <taxon>Bacillati</taxon>
        <taxon>Cyanobacteriota</taxon>
        <taxon>Cyanophyceae</taxon>
        <taxon>Oscillatoriophycideae</taxon>
        <taxon>Chroococcales</taxon>
        <taxon>Aphanothecaceae</taxon>
        <taxon>Aphanothece</taxon>
    </lineage>
</organism>
<dbReference type="GO" id="GO:0004534">
    <property type="term" value="F:5'-3' RNA exonuclease activity"/>
    <property type="evidence" value="ECO:0007669"/>
    <property type="project" value="TreeGrafter"/>
</dbReference>
<comment type="caution">
    <text evidence="2">The sequence shown here is derived from an EMBL/GenBank/DDBJ whole genome shotgun (WGS) entry which is preliminary data.</text>
</comment>
<accession>A0A401IEN2</accession>
<dbReference type="InterPro" id="IPR052018">
    <property type="entry name" value="PHP_domain"/>
</dbReference>
<feature type="domain" description="Polymerase/histidinol phosphatase N-terminal" evidence="1">
    <location>
        <begin position="33"/>
        <end position="106"/>
    </location>
</feature>
<dbReference type="InterPro" id="IPR003141">
    <property type="entry name" value="Pol/His_phosphatase_N"/>
</dbReference>
<evidence type="ECO:0000313" key="3">
    <source>
        <dbReference type="Proteomes" id="UP000287247"/>
    </source>
</evidence>
<dbReference type="SUPFAM" id="SSF89550">
    <property type="entry name" value="PHP domain-like"/>
    <property type="match status" value="1"/>
</dbReference>
<gene>
    <name evidence="2" type="ORF">AsFPU1_1085</name>
</gene>
<dbReference type="EMBL" id="BDQK01000003">
    <property type="protein sequence ID" value="GBF79686.1"/>
    <property type="molecule type" value="Genomic_DNA"/>
</dbReference>
<proteinExistence type="predicted"/>
<reference evidence="3" key="1">
    <citation type="submission" date="2017-05" db="EMBL/GenBank/DDBJ databases">
        <title>Physiological properties and genetic analysis related to exopolysaccharide production of fresh-water unicellular cyanobacterium Aphanothece sacrum, Suizenji Nori, that has been cultured as a food source in Japan.</title>
        <authorList>
            <person name="Kanesaki Y."/>
            <person name="Yoshikawa S."/>
            <person name="Ohki K."/>
        </authorList>
    </citation>
    <scope>NUCLEOTIDE SEQUENCE [LARGE SCALE GENOMIC DNA]</scope>
    <source>
        <strain evidence="3">FPU1</strain>
    </source>
</reference>
<dbReference type="CDD" id="cd07438">
    <property type="entry name" value="PHP_HisPPase_AMP"/>
    <property type="match status" value="1"/>
</dbReference>
<dbReference type="GO" id="GO:0035312">
    <property type="term" value="F:5'-3' DNA exonuclease activity"/>
    <property type="evidence" value="ECO:0007669"/>
    <property type="project" value="TreeGrafter"/>
</dbReference>
<keyword evidence="3" id="KW-1185">Reference proteome</keyword>
<dbReference type="SMART" id="SM00481">
    <property type="entry name" value="POLIIIAc"/>
    <property type="match status" value="1"/>
</dbReference>
<dbReference type="PANTHER" id="PTHR42924">
    <property type="entry name" value="EXONUCLEASE"/>
    <property type="match status" value="1"/>
</dbReference>
<dbReference type="Proteomes" id="UP000287247">
    <property type="component" value="Unassembled WGS sequence"/>
</dbReference>
<dbReference type="InterPro" id="IPR016195">
    <property type="entry name" value="Pol/histidinol_Pase-like"/>
</dbReference>
<protein>
    <submittedName>
        <fullName evidence="2">Phosphoesterase</fullName>
    </submittedName>
</protein>
<dbReference type="InterPro" id="IPR004013">
    <property type="entry name" value="PHP_dom"/>
</dbReference>
<dbReference type="RefSeq" id="WP_124978485.1">
    <property type="nucleotide sequence ID" value="NZ_BDQK01000003.1"/>
</dbReference>
<evidence type="ECO:0000313" key="2">
    <source>
        <dbReference type="EMBL" id="GBF79686.1"/>
    </source>
</evidence>
<dbReference type="PANTHER" id="PTHR42924:SF3">
    <property type="entry name" value="POLYMERASE_HISTIDINOL PHOSPHATASE N-TERMINAL DOMAIN-CONTAINING PROTEIN"/>
    <property type="match status" value="1"/>
</dbReference>